<dbReference type="SUPFAM" id="SSF81324">
    <property type="entry name" value="Voltage-gated potassium channels"/>
    <property type="match status" value="1"/>
</dbReference>
<dbReference type="Gene3D" id="3.30.450.20">
    <property type="entry name" value="PAS domain"/>
    <property type="match status" value="1"/>
</dbReference>
<evidence type="ECO:0000259" key="17">
    <source>
        <dbReference type="PROSITE" id="PS50112"/>
    </source>
</evidence>
<feature type="region of interest" description="Disordered" evidence="14">
    <location>
        <begin position="1064"/>
        <end position="1175"/>
    </location>
</feature>
<keyword evidence="4" id="KW-0633">Potassium transport</keyword>
<dbReference type="Proteomes" id="UP000005408">
    <property type="component" value="Unassembled WGS sequence"/>
</dbReference>
<evidence type="ECO:0000256" key="10">
    <source>
        <dbReference type="ARBA" id="ARBA00023065"/>
    </source>
</evidence>
<dbReference type="PANTHER" id="PTHR10217:SF548">
    <property type="entry name" value="GH12235P"/>
    <property type="match status" value="1"/>
</dbReference>
<feature type="compositionally biased region" description="Basic and acidic residues" evidence="14">
    <location>
        <begin position="1092"/>
        <end position="1110"/>
    </location>
</feature>
<evidence type="ECO:0000256" key="11">
    <source>
        <dbReference type="ARBA" id="ARBA00023136"/>
    </source>
</evidence>
<evidence type="ECO:0000256" key="4">
    <source>
        <dbReference type="ARBA" id="ARBA00022538"/>
    </source>
</evidence>
<keyword evidence="6" id="KW-0631">Potassium channel</keyword>
<keyword evidence="7" id="KW-0851">Voltage-gated channel</keyword>
<feature type="compositionally biased region" description="Basic and acidic residues" evidence="14">
    <location>
        <begin position="289"/>
        <end position="300"/>
    </location>
</feature>
<keyword evidence="8" id="KW-0630">Potassium</keyword>
<dbReference type="PRINTS" id="PR01470">
    <property type="entry name" value="ERGCHANNEL"/>
</dbReference>
<evidence type="ECO:0000256" key="13">
    <source>
        <dbReference type="ARBA" id="ARBA00034430"/>
    </source>
</evidence>
<dbReference type="CDD" id="cd00038">
    <property type="entry name" value="CAP_ED"/>
    <property type="match status" value="1"/>
</dbReference>
<reference evidence="19" key="1">
    <citation type="submission" date="2022-08" db="UniProtKB">
        <authorList>
            <consortium name="EnsemblMetazoa"/>
        </authorList>
    </citation>
    <scope>IDENTIFICATION</scope>
    <source>
        <strain evidence="19">05x7-T-G4-1.051#20</strain>
    </source>
</reference>
<evidence type="ECO:0000256" key="3">
    <source>
        <dbReference type="ARBA" id="ARBA00022475"/>
    </source>
</evidence>
<dbReference type="GO" id="GO:0042391">
    <property type="term" value="P:regulation of membrane potential"/>
    <property type="evidence" value="ECO:0007669"/>
    <property type="project" value="TreeGrafter"/>
</dbReference>
<dbReference type="InterPro" id="IPR001610">
    <property type="entry name" value="PAC"/>
</dbReference>
<feature type="region of interest" description="Disordered" evidence="14">
    <location>
        <begin position="843"/>
        <end position="888"/>
    </location>
</feature>
<keyword evidence="10" id="KW-0406">Ion transport</keyword>
<dbReference type="GO" id="GO:0005886">
    <property type="term" value="C:plasma membrane"/>
    <property type="evidence" value="ECO:0007669"/>
    <property type="project" value="UniProtKB-SubCell"/>
</dbReference>
<feature type="domain" description="PAC" evidence="18">
    <location>
        <begin position="92"/>
        <end position="144"/>
    </location>
</feature>
<evidence type="ECO:0000256" key="15">
    <source>
        <dbReference type="SAM" id="Phobius"/>
    </source>
</evidence>
<name>A0A8W8MF37_MAGGI</name>
<dbReference type="FunFam" id="3.30.450.20:FF:000001">
    <property type="entry name" value="Potassium voltage-gated channel subfamily H member 7"/>
    <property type="match status" value="1"/>
</dbReference>
<dbReference type="PRINTS" id="PR01463">
    <property type="entry name" value="EAGCHANLFMLY"/>
</dbReference>
<feature type="domain" description="Cyclic nucleotide-binding" evidence="16">
    <location>
        <begin position="691"/>
        <end position="791"/>
    </location>
</feature>
<evidence type="ECO:0008006" key="21">
    <source>
        <dbReference type="Google" id="ProtNLM"/>
    </source>
</evidence>
<dbReference type="GO" id="GO:0034702">
    <property type="term" value="C:monoatomic ion channel complex"/>
    <property type="evidence" value="ECO:0007669"/>
    <property type="project" value="UniProtKB-KW"/>
</dbReference>
<feature type="transmembrane region" description="Helical" evidence="15">
    <location>
        <begin position="591"/>
        <end position="612"/>
    </location>
</feature>
<dbReference type="Pfam" id="PF00027">
    <property type="entry name" value="cNMP_binding"/>
    <property type="match status" value="1"/>
</dbReference>
<evidence type="ECO:0000256" key="12">
    <source>
        <dbReference type="ARBA" id="ARBA00023303"/>
    </source>
</evidence>
<dbReference type="Pfam" id="PF13426">
    <property type="entry name" value="PAS_9"/>
    <property type="match status" value="1"/>
</dbReference>
<dbReference type="InterPro" id="IPR014710">
    <property type="entry name" value="RmlC-like_jellyroll"/>
</dbReference>
<feature type="transmembrane region" description="Helical" evidence="15">
    <location>
        <begin position="496"/>
        <end position="520"/>
    </location>
</feature>
<proteinExistence type="predicted"/>
<dbReference type="PROSITE" id="PS50113">
    <property type="entry name" value="PAC"/>
    <property type="match status" value="1"/>
</dbReference>
<dbReference type="InterPro" id="IPR005821">
    <property type="entry name" value="Ion_trans_dom"/>
</dbReference>
<comment type="catalytic activity">
    <reaction evidence="13">
        <text>K(+)(in) = K(+)(out)</text>
        <dbReference type="Rhea" id="RHEA:29463"/>
        <dbReference type="ChEBI" id="CHEBI:29103"/>
    </reaction>
</comment>
<dbReference type="Pfam" id="PF00520">
    <property type="entry name" value="Ion_trans"/>
    <property type="match status" value="1"/>
</dbReference>
<comment type="subcellular location">
    <subcellularLocation>
        <location evidence="1">Cell membrane</location>
        <topology evidence="1">Multi-pass membrane protein</topology>
    </subcellularLocation>
</comment>
<evidence type="ECO:0000256" key="8">
    <source>
        <dbReference type="ARBA" id="ARBA00022958"/>
    </source>
</evidence>
<feature type="compositionally biased region" description="Basic and acidic residues" evidence="14">
    <location>
        <begin position="999"/>
        <end position="1009"/>
    </location>
</feature>
<dbReference type="PROSITE" id="PS50112">
    <property type="entry name" value="PAS"/>
    <property type="match status" value="1"/>
</dbReference>
<evidence type="ECO:0000256" key="2">
    <source>
        <dbReference type="ARBA" id="ARBA00022448"/>
    </source>
</evidence>
<evidence type="ECO:0000256" key="6">
    <source>
        <dbReference type="ARBA" id="ARBA00022826"/>
    </source>
</evidence>
<keyword evidence="20" id="KW-1185">Reference proteome</keyword>
<dbReference type="Gene3D" id="1.10.1200.260">
    <property type="match status" value="1"/>
</dbReference>
<feature type="compositionally biased region" description="Polar residues" evidence="14">
    <location>
        <begin position="1230"/>
        <end position="1250"/>
    </location>
</feature>
<dbReference type="PROSITE" id="PS50042">
    <property type="entry name" value="CNMP_BINDING_3"/>
    <property type="match status" value="1"/>
</dbReference>
<dbReference type="Gene3D" id="2.60.120.10">
    <property type="entry name" value="Jelly Rolls"/>
    <property type="match status" value="1"/>
</dbReference>
<feature type="compositionally biased region" description="Polar residues" evidence="14">
    <location>
        <begin position="1260"/>
        <end position="1279"/>
    </location>
</feature>
<dbReference type="NCBIfam" id="TIGR00229">
    <property type="entry name" value="sensory_box"/>
    <property type="match status" value="1"/>
</dbReference>
<feature type="compositionally biased region" description="Basic and acidic residues" evidence="14">
    <location>
        <begin position="176"/>
        <end position="194"/>
    </location>
</feature>
<dbReference type="SMART" id="SM00100">
    <property type="entry name" value="cNMP"/>
    <property type="match status" value="1"/>
</dbReference>
<dbReference type="GO" id="GO:0005242">
    <property type="term" value="F:inward rectifier potassium channel activity"/>
    <property type="evidence" value="ECO:0007669"/>
    <property type="project" value="TreeGrafter"/>
</dbReference>
<keyword evidence="12" id="KW-0407">Ion channel</keyword>
<dbReference type="InterPro" id="IPR000700">
    <property type="entry name" value="PAS-assoc_C"/>
</dbReference>
<evidence type="ECO:0000256" key="7">
    <source>
        <dbReference type="ARBA" id="ARBA00022882"/>
    </source>
</evidence>
<dbReference type="PANTHER" id="PTHR10217">
    <property type="entry name" value="VOLTAGE AND LIGAND GATED POTASSIUM CHANNEL"/>
    <property type="match status" value="1"/>
</dbReference>
<organism evidence="19 20">
    <name type="scientific">Magallana gigas</name>
    <name type="common">Pacific oyster</name>
    <name type="synonym">Crassostrea gigas</name>
    <dbReference type="NCBI Taxonomy" id="29159"/>
    <lineage>
        <taxon>Eukaryota</taxon>
        <taxon>Metazoa</taxon>
        <taxon>Spiralia</taxon>
        <taxon>Lophotrochozoa</taxon>
        <taxon>Mollusca</taxon>
        <taxon>Bivalvia</taxon>
        <taxon>Autobranchia</taxon>
        <taxon>Pteriomorphia</taxon>
        <taxon>Ostreida</taxon>
        <taxon>Ostreoidea</taxon>
        <taxon>Ostreidae</taxon>
        <taxon>Magallana</taxon>
    </lineage>
</organism>
<feature type="compositionally biased region" description="Low complexity" evidence="14">
    <location>
        <begin position="971"/>
        <end position="998"/>
    </location>
</feature>
<evidence type="ECO:0000256" key="14">
    <source>
        <dbReference type="SAM" id="MobiDB-lite"/>
    </source>
</evidence>
<dbReference type="InterPro" id="IPR018490">
    <property type="entry name" value="cNMP-bd_dom_sf"/>
</dbReference>
<keyword evidence="2" id="KW-0813">Transport</keyword>
<feature type="transmembrane region" description="Helical" evidence="15">
    <location>
        <begin position="398"/>
        <end position="417"/>
    </location>
</feature>
<feature type="region of interest" description="Disordered" evidence="14">
    <location>
        <begin position="1200"/>
        <end position="1297"/>
    </location>
</feature>
<feature type="region of interest" description="Disordered" evidence="14">
    <location>
        <begin position="279"/>
        <end position="301"/>
    </location>
</feature>
<feature type="region of interest" description="Disordered" evidence="14">
    <location>
        <begin position="176"/>
        <end position="226"/>
    </location>
</feature>
<feature type="compositionally biased region" description="Basic and acidic residues" evidence="14">
    <location>
        <begin position="1021"/>
        <end position="1030"/>
    </location>
</feature>
<dbReference type="SMART" id="SM00086">
    <property type="entry name" value="PAC"/>
    <property type="match status" value="1"/>
</dbReference>
<evidence type="ECO:0000259" key="18">
    <source>
        <dbReference type="PROSITE" id="PS50113"/>
    </source>
</evidence>
<dbReference type="EnsemblMetazoa" id="G32649.3">
    <property type="protein sequence ID" value="G32649.3:cds"/>
    <property type="gene ID" value="G32649"/>
</dbReference>
<dbReference type="InterPro" id="IPR050818">
    <property type="entry name" value="KCNH_animal-type"/>
</dbReference>
<dbReference type="InterPro" id="IPR003967">
    <property type="entry name" value="K_chnl_volt-dep_ERG"/>
</dbReference>
<dbReference type="InterPro" id="IPR000595">
    <property type="entry name" value="cNMP-bd_dom"/>
</dbReference>
<feature type="transmembrane region" description="Helical" evidence="15">
    <location>
        <begin position="437"/>
        <end position="459"/>
    </location>
</feature>
<dbReference type="InterPro" id="IPR000014">
    <property type="entry name" value="PAS"/>
</dbReference>
<keyword evidence="11 15" id="KW-0472">Membrane</keyword>
<feature type="region of interest" description="Disordered" evidence="14">
    <location>
        <begin position="950"/>
        <end position="1030"/>
    </location>
</feature>
<sequence length="1297" mass="144993">MPVRRGHVAPPNIFIDTIIRKFDGQNRNFVIANAQIETYPIIFCNDGFCELTGFSRAEVMQKSCLCEFLHCSSTSTYSVLQIKEALQGTEEKQVEIMYSRKDGSRFLCSVLFAPVKNEQGEIIMFIINYEDITDAPLRNELAKNFKNNCCAGSSSGRHRSFKLRLPSIRRDITCRNKCINGKDPEDPREREDHSGSQQPTPRSSLPPNSPLTSARTGEGQKEMGIPRRASSMEALDKQGVGKSESQNSVGGVGHLFRANVINQASSDSQLAKNRTKFSDSLNDMDWEPGNDRDGPAKDNRGPIFLPNVANMKHNVSEKVAQVLSLGADVLPEYKLQSPRIHKFTILHYSPFKAVWDWIILLLVIYTAIFTPYSAAFVLSEEKKKPSNQSIQSRYSDPLTVIDLIVDIMFIVDILINFRTTYVNKNDEVVSDPGKIMVHYFKGWFLIDVVAAIPFDLLLFGSETDETTTLIGLLKTARLLRLVRVARKLDRYSEYGAAVLMLLMLVFALIAHWLACIWYAIGNMERPMLGDLKIGWLDELAEQTHQKYVNGTGGPTIKSKYVTALYFTFSSLTSVGFGNVSPNTNSEKIFSILIMLIGSLMYASIFGNVSAIIQRLYSGTSRYHVHMLRIKEFIRFHQIPNPLRQRLEEYFQHSWSYTNGIDMNMVLKSFPECLQADICLHLNKNLINNCPAFTGASPGCLRALSMKFKTTHVPPGDTLVHRGDVLTALYFISRGSIEILRDDIVVAILGKDDIFGENLCRYETVGKSSCNVRALTYCDLHKIHRDDLLEILDMYPEFAEHFVKNLEVTFDLRDVDLDGRQDESSNARANAFWKRKNIRSYHSDSASLGRDEQPHEFNFQPSRARRLRRDRLAEDGPTVSMSFDDSSDEEIRESGAGILEFSPAKAGLDVTPAKFSEFKRKEERRQPSGFSSFAGAFANVNNLVSAVTGRCDAGKSSDPDMTPLLEDHKVQPKTQSSSSVPKSTSSMTIPISSPSPLSDDLPHPGGDHRPLIPRPSFTQSEHSQHSQEMERRLEDLTRQLTRLENKMNSDISMILHILQSHNAGRGYHGDGATTPMSDHPPPNYSHVNSPSDSEEKFSHSQSLHRQDRVQEATDESPWEQRRVANLPLTAGQVTLSERSKSASSSPNKDSVADNQPNLERLLPSPDTNLEQSPSREVKAPLVEEELSLLGPELPVPVVEEELSSLAQERTECGGGDRNNEAACDMEKSEVKSSGVTESGITQSGGDNSVDNQTKDSKQSDSAKPSGITASGQLYSDLSPQTRRRLGIPLELDHKQTFV</sequence>
<dbReference type="CDD" id="cd00130">
    <property type="entry name" value="PAS"/>
    <property type="match status" value="1"/>
</dbReference>
<evidence type="ECO:0000256" key="1">
    <source>
        <dbReference type="ARBA" id="ARBA00004651"/>
    </source>
</evidence>
<dbReference type="FunFam" id="1.10.287.70:FF:000020">
    <property type="entry name" value="Potassium channel, voltage-gated eag-related subfamily H, member 7"/>
    <property type="match status" value="1"/>
</dbReference>
<accession>A0A8W8MF37</accession>
<dbReference type="SUPFAM" id="SSF55785">
    <property type="entry name" value="PYP-like sensor domain (PAS domain)"/>
    <property type="match status" value="1"/>
</dbReference>
<evidence type="ECO:0000259" key="16">
    <source>
        <dbReference type="PROSITE" id="PS50042"/>
    </source>
</evidence>
<dbReference type="InterPro" id="IPR003938">
    <property type="entry name" value="K_chnl_volt-dep_EAG/ELK/ERG"/>
</dbReference>
<evidence type="ECO:0000313" key="19">
    <source>
        <dbReference type="EnsemblMetazoa" id="G32649.3:cds"/>
    </source>
</evidence>
<keyword evidence="9 15" id="KW-1133">Transmembrane helix</keyword>
<feature type="transmembrane region" description="Helical" evidence="15">
    <location>
        <begin position="354"/>
        <end position="378"/>
    </location>
</feature>
<evidence type="ECO:0000313" key="20">
    <source>
        <dbReference type="Proteomes" id="UP000005408"/>
    </source>
</evidence>
<dbReference type="InterPro" id="IPR035965">
    <property type="entry name" value="PAS-like_dom_sf"/>
</dbReference>
<dbReference type="SUPFAM" id="SSF51206">
    <property type="entry name" value="cAMP-binding domain-like"/>
    <property type="match status" value="1"/>
</dbReference>
<feature type="compositionally biased region" description="Polar residues" evidence="14">
    <location>
        <begin position="195"/>
        <end position="215"/>
    </location>
</feature>
<dbReference type="FunFam" id="1.10.1200.260:FF:000001">
    <property type="entry name" value="Potassium voltage-gated channel subfamily H member 7"/>
    <property type="match status" value="1"/>
</dbReference>
<evidence type="ECO:0000256" key="5">
    <source>
        <dbReference type="ARBA" id="ARBA00022692"/>
    </source>
</evidence>
<dbReference type="FunFam" id="2.60.120.10:FF:000011">
    <property type="entry name" value="Potassium channel, voltage-gated eag-related subfamily H, member 7"/>
    <property type="match status" value="1"/>
</dbReference>
<keyword evidence="3" id="KW-1003">Cell membrane</keyword>
<evidence type="ECO:0000256" key="9">
    <source>
        <dbReference type="ARBA" id="ARBA00022989"/>
    </source>
</evidence>
<protein>
    <recommendedName>
        <fullName evidence="21">Potassium voltage-gated channel subfamily H member 2</fullName>
    </recommendedName>
</protein>
<keyword evidence="5 15" id="KW-0812">Transmembrane</keyword>
<feature type="domain" description="PAS" evidence="17">
    <location>
        <begin position="41"/>
        <end position="89"/>
    </location>
</feature>
<feature type="transmembrane region" description="Helical" evidence="15">
    <location>
        <begin position="560"/>
        <end position="579"/>
    </location>
</feature>
<dbReference type="Gene3D" id="1.10.287.70">
    <property type="match status" value="1"/>
</dbReference>